<dbReference type="InterPro" id="IPR039424">
    <property type="entry name" value="SBP_5"/>
</dbReference>
<dbReference type="STRING" id="1802315.A3F51_02085"/>
<dbReference type="GO" id="GO:0015833">
    <property type="term" value="P:peptide transport"/>
    <property type="evidence" value="ECO:0007669"/>
    <property type="project" value="TreeGrafter"/>
</dbReference>
<evidence type="ECO:0000256" key="3">
    <source>
        <dbReference type="ARBA" id="ARBA00022729"/>
    </source>
</evidence>
<comment type="similarity">
    <text evidence="1">Belongs to the bacterial solute-binding protein 5 family.</text>
</comment>
<dbReference type="Proteomes" id="UP000178089">
    <property type="component" value="Unassembled WGS sequence"/>
</dbReference>
<reference evidence="5 6" key="1">
    <citation type="journal article" date="2016" name="Nat. Commun.">
        <title>Thousands of microbial genomes shed light on interconnected biogeochemical processes in an aquifer system.</title>
        <authorList>
            <person name="Anantharaman K."/>
            <person name="Brown C.T."/>
            <person name="Hug L.A."/>
            <person name="Sharon I."/>
            <person name="Castelle C.J."/>
            <person name="Probst A.J."/>
            <person name="Thomas B.C."/>
            <person name="Singh A."/>
            <person name="Wilkins M.J."/>
            <person name="Karaoz U."/>
            <person name="Brodie E.L."/>
            <person name="Williams K.H."/>
            <person name="Hubbard S.S."/>
            <person name="Banfield J.F."/>
        </authorList>
    </citation>
    <scope>NUCLEOTIDE SEQUENCE [LARGE SCALE GENOMIC DNA]</scope>
</reference>
<name>A0A1G2N0U5_9BACT</name>
<keyword evidence="2" id="KW-0813">Transport</keyword>
<dbReference type="Gene3D" id="3.90.76.10">
    <property type="entry name" value="Dipeptide-binding Protein, Domain 1"/>
    <property type="match status" value="1"/>
</dbReference>
<evidence type="ECO:0000259" key="4">
    <source>
        <dbReference type="Pfam" id="PF00496"/>
    </source>
</evidence>
<keyword evidence="3" id="KW-0732">Signal</keyword>
<dbReference type="PANTHER" id="PTHR30290:SF9">
    <property type="entry name" value="OLIGOPEPTIDE-BINDING PROTEIN APPA"/>
    <property type="match status" value="1"/>
</dbReference>
<protein>
    <recommendedName>
        <fullName evidence="4">Solute-binding protein family 5 domain-containing protein</fullName>
    </recommendedName>
</protein>
<proteinExistence type="inferred from homology"/>
<evidence type="ECO:0000256" key="2">
    <source>
        <dbReference type="ARBA" id="ARBA00022448"/>
    </source>
</evidence>
<dbReference type="InterPro" id="IPR030678">
    <property type="entry name" value="Peptide/Ni-bd"/>
</dbReference>
<accession>A0A1G2N0U5</accession>
<dbReference type="SUPFAM" id="SSF53850">
    <property type="entry name" value="Periplasmic binding protein-like II"/>
    <property type="match status" value="1"/>
</dbReference>
<dbReference type="EMBL" id="MHRT01000006">
    <property type="protein sequence ID" value="OHA29029.1"/>
    <property type="molecule type" value="Genomic_DNA"/>
</dbReference>
<evidence type="ECO:0000256" key="1">
    <source>
        <dbReference type="ARBA" id="ARBA00005695"/>
    </source>
</evidence>
<dbReference type="Gene3D" id="3.40.190.10">
    <property type="entry name" value="Periplasmic binding protein-like II"/>
    <property type="match status" value="1"/>
</dbReference>
<dbReference type="Pfam" id="PF00496">
    <property type="entry name" value="SBP_bac_5"/>
    <property type="match status" value="1"/>
</dbReference>
<evidence type="ECO:0000313" key="5">
    <source>
        <dbReference type="EMBL" id="OHA29029.1"/>
    </source>
</evidence>
<evidence type="ECO:0000313" key="6">
    <source>
        <dbReference type="Proteomes" id="UP000178089"/>
    </source>
</evidence>
<dbReference type="PANTHER" id="PTHR30290">
    <property type="entry name" value="PERIPLASMIC BINDING COMPONENT OF ABC TRANSPORTER"/>
    <property type="match status" value="1"/>
</dbReference>
<dbReference type="AlphaFoldDB" id="A0A1G2N0U5"/>
<dbReference type="GO" id="GO:0043190">
    <property type="term" value="C:ATP-binding cassette (ABC) transporter complex"/>
    <property type="evidence" value="ECO:0007669"/>
    <property type="project" value="InterPro"/>
</dbReference>
<comment type="caution">
    <text evidence="5">The sequence shown here is derived from an EMBL/GenBank/DDBJ whole genome shotgun (WGS) entry which is preliminary data.</text>
</comment>
<dbReference type="InterPro" id="IPR000914">
    <property type="entry name" value="SBP_5_dom"/>
</dbReference>
<dbReference type="PIRSF" id="PIRSF002741">
    <property type="entry name" value="MppA"/>
    <property type="match status" value="1"/>
</dbReference>
<dbReference type="GO" id="GO:0042597">
    <property type="term" value="C:periplasmic space"/>
    <property type="evidence" value="ECO:0007669"/>
    <property type="project" value="UniProtKB-ARBA"/>
</dbReference>
<feature type="domain" description="Solute-binding protein family 5" evidence="4">
    <location>
        <begin position="59"/>
        <end position="431"/>
    </location>
</feature>
<gene>
    <name evidence="5" type="ORF">A3F51_02085</name>
</gene>
<organism evidence="5 6">
    <name type="scientific">Candidatus Taylorbacteria bacterium RIFCSPHIGHO2_12_FULL_45_16</name>
    <dbReference type="NCBI Taxonomy" id="1802315"/>
    <lineage>
        <taxon>Bacteria</taxon>
        <taxon>Candidatus Tayloriibacteriota</taxon>
    </lineage>
</organism>
<sequence>MLARLNEQFTIEIPAYGGILHEGIIGLPRSVNPVLALSDVDRDIGALVYAGLTKYDDGKIVTDLAQSYSISKDGLTYTFKLKPNLRFQDGNTLTTEDIAFTIQKIQDPAIKSPRRVDWTDVTVKVISPIEISFILKQAYSPFLTNTTIGIIPKHVWSSVSDDQFIFSQYNIEPIGSGPYRFSSIARDNDGIPTHYTLVSSSEYYDKRPYIPTIVFIFFPDEEGALVALDQGSIDSISGLSPRAGQMIASDLAQAYTVLDTSLPRIFSVFLNQDQAPIFGDKIVRQALNMSIDRDKLVNIVLKGYGTPLQGPVPFVSSSITSIQTLGSTTPIEAARMLLEKNGWKNVGGVYSKKNTKTGTTTLAFDIYTVDSPDLKETAELVKNTWVELGANVTVKVYEGTDFYQNIIRTRKYDALLFGEAIGKDRDLYAFWHSSQRKSPGLNVAMYANGKVDTLLDSIRTTSDDETKDAKYIQFDQLIRSDIPAIFLYTPDFIYAVSKSLKNINIDSMTVPADRWSEITRWYIETEKVWDIKLFTKK</sequence>
<dbReference type="GO" id="GO:1904680">
    <property type="term" value="F:peptide transmembrane transporter activity"/>
    <property type="evidence" value="ECO:0007669"/>
    <property type="project" value="TreeGrafter"/>
</dbReference>
<dbReference type="Gene3D" id="3.10.105.10">
    <property type="entry name" value="Dipeptide-binding Protein, Domain 3"/>
    <property type="match status" value="1"/>
</dbReference>